<dbReference type="RefSeq" id="WP_355399629.1">
    <property type="nucleotide sequence ID" value="NZ_JBEXPZ010000035.1"/>
</dbReference>
<comment type="caution">
    <text evidence="1">The sequence shown here is derived from an EMBL/GenBank/DDBJ whole genome shotgun (WGS) entry which is preliminary data.</text>
</comment>
<protein>
    <submittedName>
        <fullName evidence="1">DUF3515 family protein</fullName>
    </submittedName>
</protein>
<accession>A0ABV2V2H4</accession>
<proteinExistence type="predicted"/>
<reference evidence="1 2" key="1">
    <citation type="submission" date="2024-06" db="EMBL/GenBank/DDBJ databases">
        <title>The Natural Products Discovery Center: Release of the First 8490 Sequenced Strains for Exploring Actinobacteria Biosynthetic Diversity.</title>
        <authorList>
            <person name="Kalkreuter E."/>
            <person name="Kautsar S.A."/>
            <person name="Yang D."/>
            <person name="Bader C.D."/>
            <person name="Teijaro C.N."/>
            <person name="Fluegel L."/>
            <person name="Davis C.M."/>
            <person name="Simpson J.R."/>
            <person name="Lauterbach L."/>
            <person name="Steele A.D."/>
            <person name="Gui C."/>
            <person name="Meng S."/>
            <person name="Li G."/>
            <person name="Viehrig K."/>
            <person name="Ye F."/>
            <person name="Su P."/>
            <person name="Kiefer A.F."/>
            <person name="Nichols A."/>
            <person name="Cepeda A.J."/>
            <person name="Yan W."/>
            <person name="Fan B."/>
            <person name="Jiang Y."/>
            <person name="Adhikari A."/>
            <person name="Zheng C.-J."/>
            <person name="Schuster L."/>
            <person name="Cowan T.M."/>
            <person name="Smanski M.J."/>
            <person name="Chevrette M.G."/>
            <person name="De Carvalho L.P.S."/>
            <person name="Shen B."/>
        </authorList>
    </citation>
    <scope>NUCLEOTIDE SEQUENCE [LARGE SCALE GENOMIC DNA]</scope>
    <source>
        <strain evidence="1 2">NPDC006434</strain>
    </source>
</reference>
<gene>
    <name evidence="1" type="ORF">ABZZ21_26485</name>
</gene>
<dbReference type="InterPro" id="IPR021903">
    <property type="entry name" value="DUF3515"/>
</dbReference>
<evidence type="ECO:0000313" key="1">
    <source>
        <dbReference type="EMBL" id="MET9848028.1"/>
    </source>
</evidence>
<sequence>MLRRTRIALLATGAVALVTATTVTVRVLGEPTYSFAAAPRAGDPACARVSAQYPDRLAGLDRADTDTKGAAVYGDGSIVVRCGFPGTRPTEDPCTQVDGVDWVWRADERREGRQLLITYGREPAVEVQVAPDRAATDAVLVGLSGIVKPIEQSSECLSLADTP</sequence>
<evidence type="ECO:0000313" key="2">
    <source>
        <dbReference type="Proteomes" id="UP001550210"/>
    </source>
</evidence>
<organism evidence="1 2">
    <name type="scientific">Streptomyces ossamyceticus</name>
    <dbReference type="NCBI Taxonomy" id="249581"/>
    <lineage>
        <taxon>Bacteria</taxon>
        <taxon>Bacillati</taxon>
        <taxon>Actinomycetota</taxon>
        <taxon>Actinomycetes</taxon>
        <taxon>Kitasatosporales</taxon>
        <taxon>Streptomycetaceae</taxon>
        <taxon>Streptomyces</taxon>
    </lineage>
</organism>
<name>A0ABV2V2H4_9ACTN</name>
<keyword evidence="2" id="KW-1185">Reference proteome</keyword>
<dbReference type="Proteomes" id="UP001550210">
    <property type="component" value="Unassembled WGS sequence"/>
</dbReference>
<dbReference type="Pfam" id="PF12028">
    <property type="entry name" value="DUF3515"/>
    <property type="match status" value="1"/>
</dbReference>
<dbReference type="EMBL" id="JBEXPZ010000035">
    <property type="protein sequence ID" value="MET9848028.1"/>
    <property type="molecule type" value="Genomic_DNA"/>
</dbReference>